<accession>A0A974NVL7</accession>
<sequence>MLRDREVIRHSLPTGYVNEAPTTILLSLYLSTAALSEAVVASALEADGYPRATKRWFTVIVTDGLARRKDGKIELTGAGLELVEQILAQLGVE</sequence>
<evidence type="ECO:0000313" key="2">
    <source>
        <dbReference type="Proteomes" id="UP000595894"/>
    </source>
</evidence>
<name>A0A974NVL7_9SPHN</name>
<keyword evidence="2" id="KW-1185">Reference proteome</keyword>
<organism evidence="1 2">
    <name type="scientific">Sphingomonas aliaeris</name>
    <dbReference type="NCBI Taxonomy" id="2759526"/>
    <lineage>
        <taxon>Bacteria</taxon>
        <taxon>Pseudomonadati</taxon>
        <taxon>Pseudomonadota</taxon>
        <taxon>Alphaproteobacteria</taxon>
        <taxon>Sphingomonadales</taxon>
        <taxon>Sphingomonadaceae</taxon>
        <taxon>Sphingomonas</taxon>
    </lineage>
</organism>
<dbReference type="Proteomes" id="UP000595894">
    <property type="component" value="Chromosome"/>
</dbReference>
<reference evidence="2" key="1">
    <citation type="submission" date="2020-09" db="EMBL/GenBank/DDBJ databases">
        <title>Sphingomonas sp., a new species isolated from pork steak.</title>
        <authorList>
            <person name="Heidler von Heilborn D."/>
        </authorList>
    </citation>
    <scope>NUCLEOTIDE SEQUENCE [LARGE SCALE GENOMIC DNA]</scope>
</reference>
<proteinExistence type="predicted"/>
<evidence type="ECO:0000313" key="1">
    <source>
        <dbReference type="EMBL" id="QQV77869.1"/>
    </source>
</evidence>
<dbReference type="EMBL" id="CP061035">
    <property type="protein sequence ID" value="QQV77869.1"/>
    <property type="molecule type" value="Genomic_DNA"/>
</dbReference>
<dbReference type="AlphaFoldDB" id="A0A974NVL7"/>
<dbReference type="KEGG" id="sari:H5J25_03695"/>
<protein>
    <submittedName>
        <fullName evidence="1">Uncharacterized protein</fullName>
    </submittedName>
</protein>
<dbReference type="RefSeq" id="WP_202094804.1">
    <property type="nucleotide sequence ID" value="NZ_CP061035.1"/>
</dbReference>
<gene>
    <name evidence="1" type="ORF">H5J25_03695</name>
</gene>